<dbReference type="SUPFAM" id="SSF52058">
    <property type="entry name" value="L domain-like"/>
    <property type="match status" value="2"/>
</dbReference>
<reference evidence="5" key="1">
    <citation type="submission" date="2016-11" db="UniProtKB">
        <authorList>
            <consortium name="WormBaseParasite"/>
        </authorList>
    </citation>
    <scope>IDENTIFICATION</scope>
</reference>
<keyword evidence="2" id="KW-0677">Repeat</keyword>
<evidence type="ECO:0000256" key="2">
    <source>
        <dbReference type="ARBA" id="ARBA00022737"/>
    </source>
</evidence>
<evidence type="ECO:0000313" key="4">
    <source>
        <dbReference type="Proteomes" id="UP000095282"/>
    </source>
</evidence>
<dbReference type="WBParaSite" id="Csp11.Scaffold629.g11215.t1">
    <property type="protein sequence ID" value="Csp11.Scaffold629.g11215.t1"/>
    <property type="gene ID" value="Csp11.Scaffold629.g11215"/>
</dbReference>
<name>A0A1I7TS32_9PELO</name>
<dbReference type="eggNOG" id="KOG0619">
    <property type="taxonomic scope" value="Eukaryota"/>
</dbReference>
<keyword evidence="1" id="KW-0433">Leucine-rich repeat</keyword>
<dbReference type="InterPro" id="IPR001611">
    <property type="entry name" value="Leu-rich_rpt"/>
</dbReference>
<dbReference type="PROSITE" id="PS51450">
    <property type="entry name" value="LRR"/>
    <property type="match status" value="5"/>
</dbReference>
<evidence type="ECO:0000313" key="5">
    <source>
        <dbReference type="WBParaSite" id="Csp11.Scaffold629.g11215.t1"/>
    </source>
</evidence>
<dbReference type="InterPro" id="IPR050216">
    <property type="entry name" value="LRR_domain-containing"/>
</dbReference>
<dbReference type="AlphaFoldDB" id="A0A1I7TS32"/>
<protein>
    <recommendedName>
        <fullName evidence="3">Disease resistance R13L4/SHOC-2-like LRR domain-containing protein</fullName>
    </recommendedName>
</protein>
<organism evidence="4 5">
    <name type="scientific">Caenorhabditis tropicalis</name>
    <dbReference type="NCBI Taxonomy" id="1561998"/>
    <lineage>
        <taxon>Eukaryota</taxon>
        <taxon>Metazoa</taxon>
        <taxon>Ecdysozoa</taxon>
        <taxon>Nematoda</taxon>
        <taxon>Chromadorea</taxon>
        <taxon>Rhabditida</taxon>
        <taxon>Rhabditina</taxon>
        <taxon>Rhabditomorpha</taxon>
        <taxon>Rhabditoidea</taxon>
        <taxon>Rhabditidae</taxon>
        <taxon>Peloderinae</taxon>
        <taxon>Caenorhabditis</taxon>
    </lineage>
</organism>
<dbReference type="PANTHER" id="PTHR48051">
    <property type="match status" value="1"/>
</dbReference>
<evidence type="ECO:0000256" key="1">
    <source>
        <dbReference type="ARBA" id="ARBA00022614"/>
    </source>
</evidence>
<dbReference type="GO" id="GO:0005737">
    <property type="term" value="C:cytoplasm"/>
    <property type="evidence" value="ECO:0007669"/>
    <property type="project" value="TreeGrafter"/>
</dbReference>
<dbReference type="InterPro" id="IPR032675">
    <property type="entry name" value="LRR_dom_sf"/>
</dbReference>
<sequence length="444" mass="50154">MLKHLDLSINYLTQLPTYIGSMTHLKQLNLARNQFEFIPSEVGFLVNLEVLNVSQNKMSELPDLSKCIALKTVEATENQFIVFPTGICQCPSLETCIFTENRIERLPDEIHSLRAVSVILNKNRLLSLNTANLLRCERLRAVNVDDNQLNRDEIENFVVNAPREIRVSFERNVSQLHTTDLQEMGNDASKTKSIGDNARKLIGKSGPSTSTVNKHLEMASKSRILQLKGTGLKKVPEEIEQLADVLRNLELSENKIREIPPFIGQFTQLKQLHLSNNCLESLPDEIGSMKKLEILNLAGNNLQSLPDTIVGCIDLRTLDISSNSFTQFPVALVACVQLDILNMNGNQIEKLPDEISDLKVIELSLNQNRLVSLNASNLAKAQRMRTLRLDENCLEKSEFTKEILESSSISVISYDGNRFQLKDFQDLPGYEAYQERFTATKRKI</sequence>
<dbReference type="InterPro" id="IPR003591">
    <property type="entry name" value="Leu-rich_rpt_typical-subtyp"/>
</dbReference>
<dbReference type="STRING" id="1561998.A0A1I7TS32"/>
<dbReference type="SMART" id="SM00364">
    <property type="entry name" value="LRR_BAC"/>
    <property type="match status" value="5"/>
</dbReference>
<feature type="domain" description="Disease resistance R13L4/SHOC-2-like LRR" evidence="3">
    <location>
        <begin position="213"/>
        <end position="297"/>
    </location>
</feature>
<keyword evidence="4" id="KW-1185">Reference proteome</keyword>
<dbReference type="Pfam" id="PF23598">
    <property type="entry name" value="LRR_14"/>
    <property type="match status" value="1"/>
</dbReference>
<dbReference type="Pfam" id="PF13855">
    <property type="entry name" value="LRR_8"/>
    <property type="match status" value="1"/>
</dbReference>
<dbReference type="InterPro" id="IPR055414">
    <property type="entry name" value="LRR_R13L4/SHOC2-like"/>
</dbReference>
<dbReference type="PANTHER" id="PTHR48051:SF46">
    <property type="entry name" value="LEUCINE RICH REPEAT-CONTAINING DOMAIN PROTEIN"/>
    <property type="match status" value="1"/>
</dbReference>
<proteinExistence type="predicted"/>
<evidence type="ECO:0000259" key="3">
    <source>
        <dbReference type="Pfam" id="PF23598"/>
    </source>
</evidence>
<dbReference type="Gene3D" id="3.80.10.10">
    <property type="entry name" value="Ribonuclease Inhibitor"/>
    <property type="match status" value="2"/>
</dbReference>
<dbReference type="SMART" id="SM00369">
    <property type="entry name" value="LRR_TYP"/>
    <property type="match status" value="5"/>
</dbReference>
<accession>A0A1I7TS32</accession>
<dbReference type="Proteomes" id="UP000095282">
    <property type="component" value="Unplaced"/>
</dbReference>